<proteinExistence type="predicted"/>
<dbReference type="HOGENOM" id="CLU_2952345_0_0_9"/>
<dbReference type="EMBL" id="AGCK01000241">
    <property type="protein sequence ID" value="EHM43280.1"/>
    <property type="molecule type" value="Genomic_DNA"/>
</dbReference>
<evidence type="ECO:0000313" key="1">
    <source>
        <dbReference type="EMBL" id="EHM43280.1"/>
    </source>
</evidence>
<reference evidence="1 2" key="1">
    <citation type="submission" date="2011-08" db="EMBL/GenBank/DDBJ databases">
        <authorList>
            <person name="Weinstock G."/>
            <person name="Sodergren E."/>
            <person name="Clifton S."/>
            <person name="Fulton L."/>
            <person name="Fulton B."/>
            <person name="Courtney L."/>
            <person name="Fronick C."/>
            <person name="Harrison M."/>
            <person name="Strong C."/>
            <person name="Farmer C."/>
            <person name="Delahaunty K."/>
            <person name="Markovic C."/>
            <person name="Hall O."/>
            <person name="Minx P."/>
            <person name="Tomlinson C."/>
            <person name="Mitreva M."/>
            <person name="Hou S."/>
            <person name="Chen J."/>
            <person name="Wollam A."/>
            <person name="Pepin K.H."/>
            <person name="Johnson M."/>
            <person name="Bhonagiri V."/>
            <person name="Zhang X."/>
            <person name="Suruliraj S."/>
            <person name="Warren W."/>
            <person name="Chinwalla A."/>
            <person name="Mardis E.R."/>
            <person name="Wilson R.K."/>
        </authorList>
    </citation>
    <scope>NUCLEOTIDE SEQUENCE [LARGE SCALE GENOMIC DNA]</scope>
    <source>
        <strain evidence="1 2">ATCC 29863</strain>
    </source>
</reference>
<name>G9YTX3_FLAPL</name>
<dbReference type="AlphaFoldDB" id="G9YTX3"/>
<sequence length="59" mass="6533">MSIPPVTIGQCFSQIPKLLSGSSRSGSSAFPDFSVLYHRNTTTVCHVFLPCTFFAHWVQ</sequence>
<protein>
    <submittedName>
        <fullName evidence="1">Uncharacterized protein</fullName>
    </submittedName>
</protein>
<evidence type="ECO:0000313" key="2">
    <source>
        <dbReference type="Proteomes" id="UP000004459"/>
    </source>
</evidence>
<comment type="caution">
    <text evidence="1">The sequence shown here is derived from an EMBL/GenBank/DDBJ whole genome shotgun (WGS) entry which is preliminary data.</text>
</comment>
<gene>
    <name evidence="1" type="ORF">HMPREF0372_02984</name>
</gene>
<dbReference type="Proteomes" id="UP000004459">
    <property type="component" value="Unassembled WGS sequence"/>
</dbReference>
<organism evidence="1 2">
    <name type="scientific">Flavonifractor plautii ATCC 29863</name>
    <dbReference type="NCBI Taxonomy" id="411475"/>
    <lineage>
        <taxon>Bacteria</taxon>
        <taxon>Bacillati</taxon>
        <taxon>Bacillota</taxon>
        <taxon>Clostridia</taxon>
        <taxon>Eubacteriales</taxon>
        <taxon>Oscillospiraceae</taxon>
        <taxon>Flavonifractor</taxon>
    </lineage>
</organism>
<accession>G9YTX3</accession>